<sequence length="105" mass="13017">MNTFRSRPQYTFSYLPSYQQVLMEPPPPVYVKASSKRLKCYGRPYISDEDQRRWYHERQQERLLYEEEELTPNPRYYLKATLWIVLVVCCLFLLDKYLRSEYKRF</sequence>
<evidence type="ECO:0000313" key="1">
    <source>
        <dbReference type="EMBL" id="KAG1575199.1"/>
    </source>
</evidence>
<dbReference type="EMBL" id="JAANIU010000103">
    <property type="protein sequence ID" value="KAG1575199.1"/>
    <property type="molecule type" value="Genomic_DNA"/>
</dbReference>
<accession>A0A9P6ZCJ4</accession>
<dbReference type="AlphaFoldDB" id="A0A9P6ZCJ4"/>
<comment type="caution">
    <text evidence="1">The sequence shown here is derived from an EMBL/GenBank/DDBJ whole genome shotgun (WGS) entry which is preliminary data.</text>
</comment>
<reference evidence="1 2" key="1">
    <citation type="journal article" date="2020" name="Microb. Genom.">
        <title>Genetic diversity of clinical and environmental Mucorales isolates obtained from an investigation of mucormycosis cases among solid organ transplant recipients.</title>
        <authorList>
            <person name="Nguyen M.H."/>
            <person name="Kaul D."/>
            <person name="Muto C."/>
            <person name="Cheng S.J."/>
            <person name="Richter R.A."/>
            <person name="Bruno V.M."/>
            <person name="Liu G."/>
            <person name="Beyhan S."/>
            <person name="Sundermann A.J."/>
            <person name="Mounaud S."/>
            <person name="Pasculle A.W."/>
            <person name="Nierman W.C."/>
            <person name="Driscoll E."/>
            <person name="Cumbie R."/>
            <person name="Clancy C.J."/>
            <person name="Dupont C.L."/>
        </authorList>
    </citation>
    <scope>NUCLEOTIDE SEQUENCE [LARGE SCALE GENOMIC DNA]</scope>
    <source>
        <strain evidence="1 2">GL24</strain>
    </source>
</reference>
<gene>
    <name evidence="1" type="ORF">G6F50_001301</name>
</gene>
<proteinExistence type="predicted"/>
<protein>
    <submittedName>
        <fullName evidence="1">Uncharacterized protein</fullName>
    </submittedName>
</protein>
<evidence type="ECO:0000313" key="2">
    <source>
        <dbReference type="Proteomes" id="UP000740926"/>
    </source>
</evidence>
<organism evidence="1 2">
    <name type="scientific">Rhizopus delemar</name>
    <dbReference type="NCBI Taxonomy" id="936053"/>
    <lineage>
        <taxon>Eukaryota</taxon>
        <taxon>Fungi</taxon>
        <taxon>Fungi incertae sedis</taxon>
        <taxon>Mucoromycota</taxon>
        <taxon>Mucoromycotina</taxon>
        <taxon>Mucoromycetes</taxon>
        <taxon>Mucorales</taxon>
        <taxon>Mucorineae</taxon>
        <taxon>Rhizopodaceae</taxon>
        <taxon>Rhizopus</taxon>
    </lineage>
</organism>
<dbReference type="Proteomes" id="UP000740926">
    <property type="component" value="Unassembled WGS sequence"/>
</dbReference>
<name>A0A9P6ZCJ4_9FUNG</name>
<keyword evidence="2" id="KW-1185">Reference proteome</keyword>